<evidence type="ECO:0000256" key="7">
    <source>
        <dbReference type="ARBA" id="ARBA00047942"/>
    </source>
</evidence>
<dbReference type="PANTHER" id="PTHR33841">
    <property type="entry name" value="DNA METHYLTRANSFERASE YEEA-RELATED"/>
    <property type="match status" value="1"/>
</dbReference>
<dbReference type="Proteomes" id="UP000230869">
    <property type="component" value="Unassembled WGS sequence"/>
</dbReference>
<feature type="non-terminal residue" evidence="10">
    <location>
        <position position="1"/>
    </location>
</feature>
<feature type="domain" description="Type II methyltransferase M.TaqI-like" evidence="8">
    <location>
        <begin position="254"/>
        <end position="418"/>
    </location>
</feature>
<dbReference type="InterPro" id="IPR025931">
    <property type="entry name" value="TaqI_C"/>
</dbReference>
<dbReference type="GO" id="GO:0009007">
    <property type="term" value="F:site-specific DNA-methyltransferase (adenine-specific) activity"/>
    <property type="evidence" value="ECO:0007669"/>
    <property type="project" value="UniProtKB-EC"/>
</dbReference>
<dbReference type="InterPro" id="IPR023135">
    <property type="entry name" value="N6_DNA_MeTrfase_TaqI_C"/>
</dbReference>
<accession>A0A2M6K883</accession>
<dbReference type="PANTHER" id="PTHR33841:SF1">
    <property type="entry name" value="DNA METHYLTRANSFERASE A"/>
    <property type="match status" value="1"/>
</dbReference>
<evidence type="ECO:0000256" key="3">
    <source>
        <dbReference type="ARBA" id="ARBA00022679"/>
    </source>
</evidence>
<dbReference type="SUPFAM" id="SSF53335">
    <property type="entry name" value="S-adenosyl-L-methionine-dependent methyltransferases"/>
    <property type="match status" value="1"/>
</dbReference>
<evidence type="ECO:0000259" key="9">
    <source>
        <dbReference type="Pfam" id="PF12950"/>
    </source>
</evidence>
<dbReference type="AlphaFoldDB" id="A0A2M6K883"/>
<dbReference type="EMBL" id="PCWW01000065">
    <property type="protein sequence ID" value="PIR12948.1"/>
    <property type="molecule type" value="Genomic_DNA"/>
</dbReference>
<dbReference type="SUPFAM" id="SSF116734">
    <property type="entry name" value="DNA methylase specificity domain"/>
    <property type="match status" value="1"/>
</dbReference>
<dbReference type="Gene3D" id="3.40.50.150">
    <property type="entry name" value="Vaccinia Virus protein VP39"/>
    <property type="match status" value="1"/>
</dbReference>
<organism evidence="10 11">
    <name type="scientific">Candidatus Falkowbacteria bacterium CG11_big_fil_rev_8_21_14_0_20_39_10</name>
    <dbReference type="NCBI Taxonomy" id="1974570"/>
    <lineage>
        <taxon>Bacteria</taxon>
        <taxon>Candidatus Falkowiibacteriota</taxon>
    </lineage>
</organism>
<keyword evidence="2" id="KW-0489">Methyltransferase</keyword>
<keyword evidence="5" id="KW-0680">Restriction system</keyword>
<reference evidence="10 11" key="1">
    <citation type="submission" date="2017-09" db="EMBL/GenBank/DDBJ databases">
        <title>Depth-based differentiation of microbial function through sediment-hosted aquifers and enrichment of novel symbionts in the deep terrestrial subsurface.</title>
        <authorList>
            <person name="Probst A.J."/>
            <person name="Ladd B."/>
            <person name="Jarett J.K."/>
            <person name="Geller-Mcgrath D.E."/>
            <person name="Sieber C.M."/>
            <person name="Emerson J.B."/>
            <person name="Anantharaman K."/>
            <person name="Thomas B.C."/>
            <person name="Malmstrom R."/>
            <person name="Stieglmeier M."/>
            <person name="Klingl A."/>
            <person name="Woyke T."/>
            <person name="Ryan C.M."/>
            <person name="Banfield J.F."/>
        </authorList>
    </citation>
    <scope>NUCLEOTIDE SEQUENCE [LARGE SCALE GENOMIC DNA]</scope>
    <source>
        <strain evidence="10">CG11_big_fil_rev_8_21_14_0_20_39_10</strain>
    </source>
</reference>
<dbReference type="PRINTS" id="PR00507">
    <property type="entry name" value="N12N6MTFRASE"/>
</dbReference>
<dbReference type="InterPro" id="IPR011639">
    <property type="entry name" value="MethylTrfase_TaqI-like_dom"/>
</dbReference>
<protein>
    <recommendedName>
        <fullName evidence="1">site-specific DNA-methyltransferase (adenine-specific)</fullName>
        <ecNumber evidence="1">2.1.1.72</ecNumber>
    </recommendedName>
</protein>
<dbReference type="GO" id="GO:0009307">
    <property type="term" value="P:DNA restriction-modification system"/>
    <property type="evidence" value="ECO:0007669"/>
    <property type="project" value="UniProtKB-KW"/>
</dbReference>
<dbReference type="InterPro" id="IPR029063">
    <property type="entry name" value="SAM-dependent_MTases_sf"/>
</dbReference>
<evidence type="ECO:0000256" key="6">
    <source>
        <dbReference type="ARBA" id="ARBA00023125"/>
    </source>
</evidence>
<keyword evidence="3" id="KW-0808">Transferase</keyword>
<comment type="catalytic activity">
    <reaction evidence="7">
        <text>a 2'-deoxyadenosine in DNA + S-adenosyl-L-methionine = an N(6)-methyl-2'-deoxyadenosine in DNA + S-adenosyl-L-homocysteine + H(+)</text>
        <dbReference type="Rhea" id="RHEA:15197"/>
        <dbReference type="Rhea" id="RHEA-COMP:12418"/>
        <dbReference type="Rhea" id="RHEA-COMP:12419"/>
        <dbReference type="ChEBI" id="CHEBI:15378"/>
        <dbReference type="ChEBI" id="CHEBI:57856"/>
        <dbReference type="ChEBI" id="CHEBI:59789"/>
        <dbReference type="ChEBI" id="CHEBI:90615"/>
        <dbReference type="ChEBI" id="CHEBI:90616"/>
        <dbReference type="EC" id="2.1.1.72"/>
    </reaction>
</comment>
<dbReference type="EC" id="2.1.1.72" evidence="1"/>
<evidence type="ECO:0000313" key="10">
    <source>
        <dbReference type="EMBL" id="PIR12948.1"/>
    </source>
</evidence>
<dbReference type="Pfam" id="PF12950">
    <property type="entry name" value="TaqI_C"/>
    <property type="match status" value="1"/>
</dbReference>
<dbReference type="PROSITE" id="PS00092">
    <property type="entry name" value="N6_MTASE"/>
    <property type="match status" value="1"/>
</dbReference>
<gene>
    <name evidence="10" type="ORF">COV49_03750</name>
</gene>
<keyword evidence="4" id="KW-0949">S-adenosyl-L-methionine</keyword>
<dbReference type="GO" id="GO:0003677">
    <property type="term" value="F:DNA binding"/>
    <property type="evidence" value="ECO:0007669"/>
    <property type="project" value="UniProtKB-KW"/>
</dbReference>
<evidence type="ECO:0000256" key="1">
    <source>
        <dbReference type="ARBA" id="ARBA00011900"/>
    </source>
</evidence>
<proteinExistence type="predicted"/>
<evidence type="ECO:0000256" key="5">
    <source>
        <dbReference type="ARBA" id="ARBA00022747"/>
    </source>
</evidence>
<sequence>KDLEAYNPKIDSRKISKYVQKILDRLIFIRTLEDRNIEDVILQSLVRDWRQKGSKANQLLFSINKVFHKMARTYDSGLFEDEGSGQPYDFLGDKLDAMDVTFVDIINEMYKTKDKGIRYNFANIPADIFGSIYEQYLGHIQQEDVKEKKTSKRKSQGIYYTPRYIVNYIVKNTLGEILKNQTPAQIKNLKILDPACGSGSFLIVAYQALLDYWEKQKGRQIKEKNGKFRDIEKAFKKRNGDLLSAPEKMRILLNNIFGADLDEEAVELAKLNLLLKMVGDKIKLPKLANNIQEGNSLISGSEKELKKYFGKNWKDKKPFEWDKKFDVIIGNPPYIRNRELDTKDKEYFNKQYYSAQGQYDIYQLFFEKSINLLKDGGYLGYITSNKYAIADYGKKLREFILDNCKIVSILDVSNLQVFKEASTYPYIIILQKTSKNEKHKIRAYRIENEVNLGENEIIISQDEIKSSQHKNFTIKKVPGFFKNIEKKSVKLGDIATIKETIHTGNIREKLVVAKKEDNTCKKLLAGRDCHRYWFKWSGKYIRYDVNLINKKKKEYASLVEEKYFNNPKILLREIANDIECCYDDEKYYTLNKVYSVQIEYKKYSLKYTLALLDSKLLSYYFRNKFEEAHVRGGYLQFKKIYTSQIPIYKINFSDKKEKAKHDKLAKLADKMLRLNKELQKLDPIMDDKEYEEVKKEIEKADREIDERVFELYGLNEEERKNC</sequence>
<evidence type="ECO:0000256" key="2">
    <source>
        <dbReference type="ARBA" id="ARBA00022603"/>
    </source>
</evidence>
<dbReference type="Pfam" id="PF07669">
    <property type="entry name" value="Eco57I"/>
    <property type="match status" value="1"/>
</dbReference>
<evidence type="ECO:0000256" key="4">
    <source>
        <dbReference type="ARBA" id="ARBA00022691"/>
    </source>
</evidence>
<evidence type="ECO:0000313" key="11">
    <source>
        <dbReference type="Proteomes" id="UP000230869"/>
    </source>
</evidence>
<dbReference type="InterPro" id="IPR050953">
    <property type="entry name" value="N4_N6_ade-DNA_methylase"/>
</dbReference>
<feature type="domain" description="TaqI-like C-terminal specificity" evidence="9">
    <location>
        <begin position="522"/>
        <end position="647"/>
    </location>
</feature>
<dbReference type="InterPro" id="IPR002052">
    <property type="entry name" value="DNA_methylase_N6_adenine_CS"/>
</dbReference>
<name>A0A2M6K883_9BACT</name>
<dbReference type="Gene3D" id="3.90.220.10">
    <property type="entry name" value="Adenine-n6-DNA-methyltransferase Taqi, Chain A, domain 2"/>
    <property type="match status" value="1"/>
</dbReference>
<evidence type="ECO:0000259" key="8">
    <source>
        <dbReference type="Pfam" id="PF07669"/>
    </source>
</evidence>
<keyword evidence="6" id="KW-0238">DNA-binding</keyword>
<dbReference type="GO" id="GO:0032259">
    <property type="term" value="P:methylation"/>
    <property type="evidence" value="ECO:0007669"/>
    <property type="project" value="UniProtKB-KW"/>
</dbReference>
<comment type="caution">
    <text evidence="10">The sequence shown here is derived from an EMBL/GenBank/DDBJ whole genome shotgun (WGS) entry which is preliminary data.</text>
</comment>